<sequence length="201" mass="23343">MTKKGFYWNEQATQAFLAPKQAMAQAPVLALPNFSEPFTMETDACDTRVGAVLMQKGHPIAYMSKALGILNCKMSIYEKEFLAVIMAVDKWRPYLQRGPFQIVTDHKSLCNLEDQILTTDLQRKAMPSSWVYSFRLSTERAVIMVLLIPCPEWAIYWKHMPFPPCNLIGSRRFPIPMSLTQWPLSYYKSWQFNHLMQKVMH</sequence>
<reference evidence="2" key="3">
    <citation type="journal article" date="2017" name="Nature">
        <title>Genome sequence of the progenitor of the wheat D genome Aegilops tauschii.</title>
        <authorList>
            <person name="Luo M.C."/>
            <person name="Gu Y.Q."/>
            <person name="Puiu D."/>
            <person name="Wang H."/>
            <person name="Twardziok S.O."/>
            <person name="Deal K.R."/>
            <person name="Huo N."/>
            <person name="Zhu T."/>
            <person name="Wang L."/>
            <person name="Wang Y."/>
            <person name="McGuire P.E."/>
            <person name="Liu S."/>
            <person name="Long H."/>
            <person name="Ramasamy R.K."/>
            <person name="Rodriguez J.C."/>
            <person name="Van S.L."/>
            <person name="Yuan L."/>
            <person name="Wang Z."/>
            <person name="Xia Z."/>
            <person name="Xiao L."/>
            <person name="Anderson O.D."/>
            <person name="Ouyang S."/>
            <person name="Liang Y."/>
            <person name="Zimin A.V."/>
            <person name="Pertea G."/>
            <person name="Qi P."/>
            <person name="Bennetzen J.L."/>
            <person name="Dai X."/>
            <person name="Dawson M.W."/>
            <person name="Muller H.G."/>
            <person name="Kugler K."/>
            <person name="Rivarola-Duarte L."/>
            <person name="Spannagl M."/>
            <person name="Mayer K.F.X."/>
            <person name="Lu F.H."/>
            <person name="Bevan M.W."/>
            <person name="Leroy P."/>
            <person name="Li P."/>
            <person name="You F.M."/>
            <person name="Sun Q."/>
            <person name="Liu Z."/>
            <person name="Lyons E."/>
            <person name="Wicker T."/>
            <person name="Salzberg S.L."/>
            <person name="Devos K.M."/>
            <person name="Dvorak J."/>
        </authorList>
    </citation>
    <scope>NUCLEOTIDE SEQUENCE [LARGE SCALE GENOMIC DNA]</scope>
    <source>
        <strain evidence="2">cv. AL8/78</strain>
    </source>
</reference>
<dbReference type="InterPro" id="IPR051320">
    <property type="entry name" value="Viral_Replic_Matur_Polypro"/>
</dbReference>
<reference evidence="3" key="2">
    <citation type="journal article" date="2017" name="Nat. Plants">
        <title>The Aegilops tauschii genome reveals multiple impacts of transposons.</title>
        <authorList>
            <person name="Zhao G."/>
            <person name="Zou C."/>
            <person name="Li K."/>
            <person name="Wang K."/>
            <person name="Li T."/>
            <person name="Gao L."/>
            <person name="Zhang X."/>
            <person name="Wang H."/>
            <person name="Yang Z."/>
            <person name="Liu X."/>
            <person name="Jiang W."/>
            <person name="Mao L."/>
            <person name="Kong X."/>
            <person name="Jiao Y."/>
            <person name="Jia J."/>
        </authorList>
    </citation>
    <scope>NUCLEOTIDE SEQUENCE [LARGE SCALE GENOMIC DNA]</scope>
    <source>
        <strain evidence="3">cv. AL8/78</strain>
    </source>
</reference>
<protein>
    <recommendedName>
        <fullName evidence="1">Reverse transcriptase/retrotransposon-derived protein RNase H-like domain-containing protein</fullName>
    </recommendedName>
</protein>
<dbReference type="Pfam" id="PF17919">
    <property type="entry name" value="RT_RNaseH_2"/>
    <property type="match status" value="1"/>
</dbReference>
<dbReference type="STRING" id="200361.A0A453RTK7"/>
<evidence type="ECO:0000313" key="3">
    <source>
        <dbReference type="Proteomes" id="UP000015105"/>
    </source>
</evidence>
<dbReference type="InterPro" id="IPR041577">
    <property type="entry name" value="RT_RNaseH_2"/>
</dbReference>
<dbReference type="Gene3D" id="3.10.20.370">
    <property type="match status" value="1"/>
</dbReference>
<reference evidence="3" key="1">
    <citation type="journal article" date="2014" name="Science">
        <title>Ancient hybridizations among the ancestral genomes of bread wheat.</title>
        <authorList>
            <consortium name="International Wheat Genome Sequencing Consortium,"/>
            <person name="Marcussen T."/>
            <person name="Sandve S.R."/>
            <person name="Heier L."/>
            <person name="Spannagl M."/>
            <person name="Pfeifer M."/>
            <person name="Jakobsen K.S."/>
            <person name="Wulff B.B."/>
            <person name="Steuernagel B."/>
            <person name="Mayer K.F."/>
            <person name="Olsen O.A."/>
        </authorList>
    </citation>
    <scope>NUCLEOTIDE SEQUENCE [LARGE SCALE GENOMIC DNA]</scope>
    <source>
        <strain evidence="3">cv. AL8/78</strain>
    </source>
</reference>
<dbReference type="Gramene" id="AET7Gv20688700.1">
    <property type="protein sequence ID" value="AET7Gv20688700.1"/>
    <property type="gene ID" value="AET7Gv20688700"/>
</dbReference>
<dbReference type="PANTHER" id="PTHR33064">
    <property type="entry name" value="POL PROTEIN"/>
    <property type="match status" value="1"/>
</dbReference>
<reference evidence="2" key="4">
    <citation type="submission" date="2019-03" db="UniProtKB">
        <authorList>
            <consortium name="EnsemblPlants"/>
        </authorList>
    </citation>
    <scope>IDENTIFICATION</scope>
</reference>
<accession>A0A453RTK7</accession>
<keyword evidence="3" id="KW-1185">Reference proteome</keyword>
<evidence type="ECO:0000259" key="1">
    <source>
        <dbReference type="Pfam" id="PF17919"/>
    </source>
</evidence>
<dbReference type="PANTHER" id="PTHR33064:SF37">
    <property type="entry name" value="RIBONUCLEASE H"/>
    <property type="match status" value="1"/>
</dbReference>
<feature type="domain" description="Reverse transcriptase/retrotransposon-derived protein RNase H-like" evidence="1">
    <location>
        <begin position="8"/>
        <end position="102"/>
    </location>
</feature>
<dbReference type="AlphaFoldDB" id="A0A453RTK7"/>
<proteinExistence type="predicted"/>
<dbReference type="SUPFAM" id="SSF56672">
    <property type="entry name" value="DNA/RNA polymerases"/>
    <property type="match status" value="1"/>
</dbReference>
<dbReference type="CDD" id="cd09274">
    <property type="entry name" value="RNase_HI_RT_Ty3"/>
    <property type="match status" value="1"/>
</dbReference>
<dbReference type="EnsemblPlants" id="AET7Gv20688700.1">
    <property type="protein sequence ID" value="AET7Gv20688700.1"/>
    <property type="gene ID" value="AET7Gv20688700"/>
</dbReference>
<name>A0A453RTK7_AEGTS</name>
<dbReference type="Proteomes" id="UP000015105">
    <property type="component" value="Chromosome 7D"/>
</dbReference>
<reference evidence="2" key="5">
    <citation type="journal article" date="2021" name="G3 (Bethesda)">
        <title>Aegilops tauschii genome assembly Aet v5.0 features greater sequence contiguity and improved annotation.</title>
        <authorList>
            <person name="Wang L."/>
            <person name="Zhu T."/>
            <person name="Rodriguez J.C."/>
            <person name="Deal K.R."/>
            <person name="Dubcovsky J."/>
            <person name="McGuire P.E."/>
            <person name="Lux T."/>
            <person name="Spannagl M."/>
            <person name="Mayer K.F.X."/>
            <person name="Baldrich P."/>
            <person name="Meyers B.C."/>
            <person name="Huo N."/>
            <person name="Gu Y.Q."/>
            <person name="Zhou H."/>
            <person name="Devos K.M."/>
            <person name="Bennetzen J.L."/>
            <person name="Unver T."/>
            <person name="Budak H."/>
            <person name="Gulick P.J."/>
            <person name="Galiba G."/>
            <person name="Kalapos B."/>
            <person name="Nelson D.R."/>
            <person name="Li P."/>
            <person name="You F.M."/>
            <person name="Luo M.C."/>
            <person name="Dvorak J."/>
        </authorList>
    </citation>
    <scope>NUCLEOTIDE SEQUENCE [LARGE SCALE GENOMIC DNA]</scope>
    <source>
        <strain evidence="2">cv. AL8/78</strain>
    </source>
</reference>
<dbReference type="InterPro" id="IPR043502">
    <property type="entry name" value="DNA/RNA_pol_sf"/>
</dbReference>
<evidence type="ECO:0000313" key="2">
    <source>
        <dbReference type="EnsemblPlants" id="AET7Gv20688700.1"/>
    </source>
</evidence>
<organism evidence="2 3">
    <name type="scientific">Aegilops tauschii subsp. strangulata</name>
    <name type="common">Goatgrass</name>
    <dbReference type="NCBI Taxonomy" id="200361"/>
    <lineage>
        <taxon>Eukaryota</taxon>
        <taxon>Viridiplantae</taxon>
        <taxon>Streptophyta</taxon>
        <taxon>Embryophyta</taxon>
        <taxon>Tracheophyta</taxon>
        <taxon>Spermatophyta</taxon>
        <taxon>Magnoliopsida</taxon>
        <taxon>Liliopsida</taxon>
        <taxon>Poales</taxon>
        <taxon>Poaceae</taxon>
        <taxon>BOP clade</taxon>
        <taxon>Pooideae</taxon>
        <taxon>Triticodae</taxon>
        <taxon>Triticeae</taxon>
        <taxon>Triticinae</taxon>
        <taxon>Aegilops</taxon>
    </lineage>
</organism>